<dbReference type="PROSITE" id="PS51257">
    <property type="entry name" value="PROKAR_LIPOPROTEIN"/>
    <property type="match status" value="1"/>
</dbReference>
<dbReference type="RefSeq" id="WP_046972547.1">
    <property type="nucleotide sequence ID" value="NZ_JPLA01000041.1"/>
</dbReference>
<evidence type="ECO:0000313" key="3">
    <source>
        <dbReference type="EMBL" id="KLD62841.1"/>
    </source>
</evidence>
<dbReference type="EMBL" id="JPLA01000041">
    <property type="protein sequence ID" value="KLD62841.1"/>
    <property type="molecule type" value="Genomic_DNA"/>
</dbReference>
<accession>A0A0G9H024</accession>
<evidence type="ECO:0000256" key="1">
    <source>
        <dbReference type="ARBA" id="ARBA00007613"/>
    </source>
</evidence>
<dbReference type="SUPFAM" id="SSF56954">
    <property type="entry name" value="Outer membrane efflux proteins (OEP)"/>
    <property type="match status" value="1"/>
</dbReference>
<evidence type="ECO:0000256" key="2">
    <source>
        <dbReference type="RuleBase" id="RU362097"/>
    </source>
</evidence>
<dbReference type="Gene3D" id="1.20.1600.10">
    <property type="entry name" value="Outer membrane efflux proteins (OEP)"/>
    <property type="match status" value="1"/>
</dbReference>
<feature type="signal peptide" evidence="2">
    <location>
        <begin position="1"/>
        <end position="27"/>
    </location>
</feature>
<dbReference type="Pfam" id="PF02321">
    <property type="entry name" value="OEP"/>
    <property type="match status" value="2"/>
</dbReference>
<dbReference type="GO" id="GO:0009279">
    <property type="term" value="C:cell outer membrane"/>
    <property type="evidence" value="ECO:0007669"/>
    <property type="project" value="UniProtKB-SubCell"/>
</dbReference>
<keyword evidence="2" id="KW-1134">Transmembrane beta strand</keyword>
<dbReference type="STRING" id="1440762.Y882_14310"/>
<dbReference type="InterPro" id="IPR010131">
    <property type="entry name" value="MdtP/NodT-like"/>
</dbReference>
<keyword evidence="2" id="KW-0472">Membrane</keyword>
<protein>
    <submittedName>
        <fullName evidence="3">RND transporter</fullName>
    </submittedName>
</protein>
<gene>
    <name evidence="3" type="ORF">Y882_14310</name>
</gene>
<dbReference type="GO" id="GO:0015562">
    <property type="term" value="F:efflux transmembrane transporter activity"/>
    <property type="evidence" value="ECO:0007669"/>
    <property type="project" value="InterPro"/>
</dbReference>
<dbReference type="PATRIC" id="fig|1440762.4.peg.2586"/>
<dbReference type="InterPro" id="IPR003423">
    <property type="entry name" value="OMP_efflux"/>
</dbReference>
<dbReference type="Gene3D" id="2.20.200.10">
    <property type="entry name" value="Outer membrane efflux proteins (OEP)"/>
    <property type="match status" value="1"/>
</dbReference>
<dbReference type="PANTHER" id="PTHR30203:SF33">
    <property type="entry name" value="BLR4455 PROTEIN"/>
    <property type="match status" value="1"/>
</dbReference>
<organism evidence="3 4">
    <name type="scientific">Dyella japonica DSM 16301</name>
    <dbReference type="NCBI Taxonomy" id="1440762"/>
    <lineage>
        <taxon>Bacteria</taxon>
        <taxon>Pseudomonadati</taxon>
        <taxon>Pseudomonadota</taxon>
        <taxon>Gammaproteobacteria</taxon>
        <taxon>Lysobacterales</taxon>
        <taxon>Rhodanobacteraceae</taxon>
        <taxon>Dyella</taxon>
    </lineage>
</organism>
<keyword evidence="2" id="KW-0449">Lipoprotein</keyword>
<keyword evidence="2" id="KW-0732">Signal</keyword>
<name>A0A0G9H024_9GAMM</name>
<dbReference type="PANTHER" id="PTHR30203">
    <property type="entry name" value="OUTER MEMBRANE CATION EFFLUX PROTEIN"/>
    <property type="match status" value="1"/>
</dbReference>
<comment type="subcellular location">
    <subcellularLocation>
        <location evidence="2">Cell outer membrane</location>
        <topology evidence="2">Lipid-anchor</topology>
    </subcellularLocation>
</comment>
<evidence type="ECO:0000313" key="4">
    <source>
        <dbReference type="Proteomes" id="UP000035481"/>
    </source>
</evidence>
<proteinExistence type="inferred from homology"/>
<dbReference type="Proteomes" id="UP000035481">
    <property type="component" value="Unassembled WGS sequence"/>
</dbReference>
<sequence length="489" mass="51133">MKPLNSTASGRFVRTLLLAAAAPALLSACMVGPNFERPAAPTTGHYDAQAEQALDASHPTAGAAHVEPGKKMQGDWWSTLGSAKLDEVMRKAIAGNFNLQAADATIAQANEAVAATAGALSPQVGFGATGGRQKSGNGSGVGTSNFYAVGPQVSFDFDLFGGTRRKVEERTALAELEQHRFDAAYLTVTGDVASQAILLASARAQIKAVQVLIADDQKNLELVRKAHELGTATQVDIALATTQLAQDETLLPPLAQQRDVARHALSILVGKSPGDWTAPDFDLSDFALPESLPLSLPSELARERPDILEAEAQLHAASAEIGVATADMYPHLTLSASLTQAGPGIGTLFGIAGALAGPIFDGGTLKANRRGAVDGYKASLAGYQQTVITSLGQVADVLQAINHDTEEYSAQERALSAAETSLKLNQQGYRVGEIGVLQVLDAERAYQRALIGHVQAQTARHLDSVQLSIALGGNANGVSEQRVASRNQP</sequence>
<dbReference type="OrthoDB" id="9770517at2"/>
<feature type="chain" id="PRO_5005118251" evidence="2">
    <location>
        <begin position="28"/>
        <end position="489"/>
    </location>
</feature>
<reference evidence="3 4" key="1">
    <citation type="journal article" date="2015" name="Antonie Van Leeuwenhoek">
        <title>A phylogenomic and molecular marker based taxonomic framework for the order Xanthomonadales: proposal to transfer the families Algiphilaceae and Solimonadaceae to the order Nevskiales ord. nov. and to create a new family within the order Xanthomonadales, the family Rhodanobacteraceae fam. nov., containing the genus Rhodanobacter and its closest relatives.</title>
        <authorList>
            <person name="Naushad S."/>
            <person name="Adeolu M."/>
            <person name="Wong S."/>
            <person name="Sohail M."/>
            <person name="Schellhorn H.E."/>
            <person name="Gupta R.S."/>
        </authorList>
    </citation>
    <scope>NUCLEOTIDE SEQUENCE [LARGE SCALE GENOMIC DNA]</scope>
    <source>
        <strain evidence="3 4">DSM 16301</strain>
    </source>
</reference>
<dbReference type="AlphaFoldDB" id="A0A0G9H024"/>
<keyword evidence="2" id="KW-0564">Palmitate</keyword>
<keyword evidence="2" id="KW-0812">Transmembrane</keyword>
<comment type="similarity">
    <text evidence="1 2">Belongs to the outer membrane factor (OMF) (TC 1.B.17) family.</text>
</comment>
<dbReference type="NCBIfam" id="TIGR01845">
    <property type="entry name" value="outer_NodT"/>
    <property type="match status" value="1"/>
</dbReference>
<comment type="caution">
    <text evidence="3">The sequence shown here is derived from an EMBL/GenBank/DDBJ whole genome shotgun (WGS) entry which is preliminary data.</text>
</comment>